<dbReference type="Proteomes" id="UP000299102">
    <property type="component" value="Unassembled WGS sequence"/>
</dbReference>
<name>A0A4C1UL22_EUMVA</name>
<dbReference type="AlphaFoldDB" id="A0A4C1UL22"/>
<comment type="caution">
    <text evidence="1">The sequence shown here is derived from an EMBL/GenBank/DDBJ whole genome shotgun (WGS) entry which is preliminary data.</text>
</comment>
<evidence type="ECO:0000313" key="2">
    <source>
        <dbReference type="Proteomes" id="UP000299102"/>
    </source>
</evidence>
<evidence type="ECO:0000313" key="1">
    <source>
        <dbReference type="EMBL" id="GBP27151.1"/>
    </source>
</evidence>
<accession>A0A4C1UL22</accession>
<organism evidence="1 2">
    <name type="scientific">Eumeta variegata</name>
    <name type="common">Bagworm moth</name>
    <name type="synonym">Eumeta japonica</name>
    <dbReference type="NCBI Taxonomy" id="151549"/>
    <lineage>
        <taxon>Eukaryota</taxon>
        <taxon>Metazoa</taxon>
        <taxon>Ecdysozoa</taxon>
        <taxon>Arthropoda</taxon>
        <taxon>Hexapoda</taxon>
        <taxon>Insecta</taxon>
        <taxon>Pterygota</taxon>
        <taxon>Neoptera</taxon>
        <taxon>Endopterygota</taxon>
        <taxon>Lepidoptera</taxon>
        <taxon>Glossata</taxon>
        <taxon>Ditrysia</taxon>
        <taxon>Tineoidea</taxon>
        <taxon>Psychidae</taxon>
        <taxon>Oiketicinae</taxon>
        <taxon>Eumeta</taxon>
    </lineage>
</organism>
<gene>
    <name evidence="1" type="ORF">EVAR_15924_1</name>
</gene>
<sequence length="83" mass="9249">MEVCKSERLRRSALFGGQEDGIALIEPALSLHEPGVPLRSVRLLWPLRTLLCTLWSVLGPLRYLPADVLSMLRMLPVLRAAVS</sequence>
<protein>
    <submittedName>
        <fullName evidence="1">Uncharacterized protein</fullName>
    </submittedName>
</protein>
<keyword evidence="2" id="KW-1185">Reference proteome</keyword>
<reference evidence="1 2" key="1">
    <citation type="journal article" date="2019" name="Commun. Biol.">
        <title>The bagworm genome reveals a unique fibroin gene that provides high tensile strength.</title>
        <authorList>
            <person name="Kono N."/>
            <person name="Nakamura H."/>
            <person name="Ohtoshi R."/>
            <person name="Tomita M."/>
            <person name="Numata K."/>
            <person name="Arakawa K."/>
        </authorList>
    </citation>
    <scope>NUCLEOTIDE SEQUENCE [LARGE SCALE GENOMIC DNA]</scope>
</reference>
<proteinExistence type="predicted"/>
<dbReference type="EMBL" id="BGZK01000190">
    <property type="protein sequence ID" value="GBP27151.1"/>
    <property type="molecule type" value="Genomic_DNA"/>
</dbReference>